<organism evidence="2 3">
    <name type="scientific">Albula goreensis</name>
    <dbReference type="NCBI Taxonomy" id="1534307"/>
    <lineage>
        <taxon>Eukaryota</taxon>
        <taxon>Metazoa</taxon>
        <taxon>Chordata</taxon>
        <taxon>Craniata</taxon>
        <taxon>Vertebrata</taxon>
        <taxon>Euteleostomi</taxon>
        <taxon>Actinopterygii</taxon>
        <taxon>Neopterygii</taxon>
        <taxon>Teleostei</taxon>
        <taxon>Albuliformes</taxon>
        <taxon>Albulidae</taxon>
        <taxon>Albula</taxon>
    </lineage>
</organism>
<sequence length="105" mass="11575">MSTTEEVPAFFDSMGSGSPKPRQKFCGMFCPVEGSNESKTLDFDSLSVGRTGGKTDKRVIDKQRDISQPAARKIEIRRSAGKEALQNLNEEVRLCIVILGEFSAF</sequence>
<name>A0A8T3DWU8_9TELE</name>
<dbReference type="OrthoDB" id="8960311at2759"/>
<protein>
    <submittedName>
        <fullName evidence="2">Uncharacterized protein</fullName>
    </submittedName>
</protein>
<feature type="region of interest" description="Disordered" evidence="1">
    <location>
        <begin position="1"/>
        <end position="21"/>
    </location>
</feature>
<keyword evidence="3" id="KW-1185">Reference proteome</keyword>
<reference evidence="2" key="1">
    <citation type="submission" date="2021-01" db="EMBL/GenBank/DDBJ databases">
        <authorList>
            <person name="Zahm M."/>
            <person name="Roques C."/>
            <person name="Cabau C."/>
            <person name="Klopp C."/>
            <person name="Donnadieu C."/>
            <person name="Jouanno E."/>
            <person name="Lampietro C."/>
            <person name="Louis A."/>
            <person name="Herpin A."/>
            <person name="Echchiki A."/>
            <person name="Berthelot C."/>
            <person name="Parey E."/>
            <person name="Roest-Crollius H."/>
            <person name="Braasch I."/>
            <person name="Postlethwait J."/>
            <person name="Bobe J."/>
            <person name="Montfort J."/>
            <person name="Bouchez O."/>
            <person name="Begum T."/>
            <person name="Mejri S."/>
            <person name="Adams A."/>
            <person name="Chen W.-J."/>
            <person name="Guiguen Y."/>
        </authorList>
    </citation>
    <scope>NUCLEOTIDE SEQUENCE</scope>
    <source>
        <tissue evidence="2">Blood</tissue>
    </source>
</reference>
<evidence type="ECO:0000256" key="1">
    <source>
        <dbReference type="SAM" id="MobiDB-lite"/>
    </source>
</evidence>
<proteinExistence type="predicted"/>
<dbReference type="AlphaFoldDB" id="A0A8T3DWU8"/>
<gene>
    <name evidence="2" type="ORF">AGOR_G00054200</name>
</gene>
<evidence type="ECO:0000313" key="3">
    <source>
        <dbReference type="Proteomes" id="UP000829720"/>
    </source>
</evidence>
<comment type="caution">
    <text evidence="2">The sequence shown here is derived from an EMBL/GenBank/DDBJ whole genome shotgun (WGS) entry which is preliminary data.</text>
</comment>
<dbReference type="Proteomes" id="UP000829720">
    <property type="component" value="Unassembled WGS sequence"/>
</dbReference>
<evidence type="ECO:0000313" key="2">
    <source>
        <dbReference type="EMBL" id="KAI1900860.1"/>
    </source>
</evidence>
<dbReference type="EMBL" id="JAERUA010000004">
    <property type="protein sequence ID" value="KAI1900860.1"/>
    <property type="molecule type" value="Genomic_DNA"/>
</dbReference>
<accession>A0A8T3DWU8</accession>